<dbReference type="InterPro" id="IPR039948">
    <property type="entry name" value="ELC1"/>
</dbReference>
<evidence type="ECO:0000313" key="7">
    <source>
        <dbReference type="Proteomes" id="UP000217199"/>
    </source>
</evidence>
<evidence type="ECO:0000256" key="4">
    <source>
        <dbReference type="ARBA" id="ARBA00023242"/>
    </source>
</evidence>
<dbReference type="PANTHER" id="PTHR20648">
    <property type="entry name" value="ELONGIN-C"/>
    <property type="match status" value="1"/>
</dbReference>
<dbReference type="FunCoup" id="A0A286UE16">
    <property type="interactions" value="295"/>
</dbReference>
<dbReference type="Gene3D" id="3.30.710.10">
    <property type="entry name" value="Potassium Channel Kv1.1, Chain A"/>
    <property type="match status" value="1"/>
</dbReference>
<dbReference type="SUPFAM" id="SSF54695">
    <property type="entry name" value="POZ domain"/>
    <property type="match status" value="1"/>
</dbReference>
<sequence length="108" mass="12485">MDRDVTEPGERGEWVKLVSRNGFSFIVRREVVMASGMLKNMLDSDFSESLTGIIRIDQSGIVVEKLIEYLMYKKLYEHVAPKDRPDFQERIIPEIALELLVAADFYDT</sequence>
<evidence type="ECO:0000256" key="2">
    <source>
        <dbReference type="ARBA" id="ARBA00009993"/>
    </source>
</evidence>
<name>A0A286UE16_9AGAM</name>
<dbReference type="Proteomes" id="UP000217199">
    <property type="component" value="Unassembled WGS sequence"/>
</dbReference>
<dbReference type="AlphaFoldDB" id="A0A286UE16"/>
<comment type="similarity">
    <text evidence="2">Belongs to the SKP1 family.</text>
</comment>
<evidence type="ECO:0000256" key="3">
    <source>
        <dbReference type="ARBA" id="ARBA00021347"/>
    </source>
</evidence>
<keyword evidence="4" id="KW-0539">Nucleus</keyword>
<feature type="domain" description="SKP1 component POZ" evidence="5">
    <location>
        <begin position="15"/>
        <end position="73"/>
    </location>
</feature>
<evidence type="ECO:0000313" key="6">
    <source>
        <dbReference type="EMBL" id="PAV17725.1"/>
    </source>
</evidence>
<dbReference type="OrthoDB" id="249087at2759"/>
<dbReference type="Pfam" id="PF03931">
    <property type="entry name" value="Skp1_POZ"/>
    <property type="match status" value="1"/>
</dbReference>
<dbReference type="InParanoid" id="A0A286UE16"/>
<protein>
    <recommendedName>
        <fullName evidence="3">Elongin-C</fullName>
    </recommendedName>
</protein>
<dbReference type="SMART" id="SM00512">
    <property type="entry name" value="Skp1"/>
    <property type="match status" value="1"/>
</dbReference>
<comment type="caution">
    <text evidence="6">The sequence shown here is derived from an EMBL/GenBank/DDBJ whole genome shotgun (WGS) entry which is preliminary data.</text>
</comment>
<keyword evidence="7" id="KW-1185">Reference proteome</keyword>
<dbReference type="EMBL" id="NBII01000006">
    <property type="protein sequence ID" value="PAV17725.1"/>
    <property type="molecule type" value="Genomic_DNA"/>
</dbReference>
<evidence type="ECO:0000259" key="5">
    <source>
        <dbReference type="Pfam" id="PF03931"/>
    </source>
</evidence>
<dbReference type="InterPro" id="IPR016073">
    <property type="entry name" value="Skp1_comp_POZ"/>
</dbReference>
<dbReference type="GO" id="GO:0006511">
    <property type="term" value="P:ubiquitin-dependent protein catabolic process"/>
    <property type="evidence" value="ECO:0007669"/>
    <property type="project" value="InterPro"/>
</dbReference>
<evidence type="ECO:0000256" key="1">
    <source>
        <dbReference type="ARBA" id="ARBA00004123"/>
    </source>
</evidence>
<dbReference type="GO" id="GO:0005634">
    <property type="term" value="C:nucleus"/>
    <property type="evidence" value="ECO:0007669"/>
    <property type="project" value="UniProtKB-SubCell"/>
</dbReference>
<proteinExistence type="inferred from homology"/>
<comment type="subcellular location">
    <subcellularLocation>
        <location evidence="1">Nucleus</location>
    </subcellularLocation>
</comment>
<gene>
    <name evidence="6" type="ORF">PNOK_0621100</name>
</gene>
<dbReference type="FunFam" id="3.30.710.10:FF:000035">
    <property type="entry name" value="Elongin C transcription elongation factor"/>
    <property type="match status" value="1"/>
</dbReference>
<organism evidence="6 7">
    <name type="scientific">Pyrrhoderma noxium</name>
    <dbReference type="NCBI Taxonomy" id="2282107"/>
    <lineage>
        <taxon>Eukaryota</taxon>
        <taxon>Fungi</taxon>
        <taxon>Dikarya</taxon>
        <taxon>Basidiomycota</taxon>
        <taxon>Agaricomycotina</taxon>
        <taxon>Agaricomycetes</taxon>
        <taxon>Hymenochaetales</taxon>
        <taxon>Hymenochaetaceae</taxon>
        <taxon>Pyrrhoderma</taxon>
    </lineage>
</organism>
<accession>A0A286UE16</accession>
<dbReference type="InterPro" id="IPR011333">
    <property type="entry name" value="SKP1/BTB/POZ_sf"/>
</dbReference>
<reference evidence="6 7" key="1">
    <citation type="journal article" date="2017" name="Mol. Ecol.">
        <title>Comparative and population genomic landscape of Phellinus noxius: A hypervariable fungus causing root rot in trees.</title>
        <authorList>
            <person name="Chung C.L."/>
            <person name="Lee T.J."/>
            <person name="Akiba M."/>
            <person name="Lee H.H."/>
            <person name="Kuo T.H."/>
            <person name="Liu D."/>
            <person name="Ke H.M."/>
            <person name="Yokoi T."/>
            <person name="Roa M.B."/>
            <person name="Lu M.J."/>
            <person name="Chang Y.Y."/>
            <person name="Ann P.J."/>
            <person name="Tsai J.N."/>
            <person name="Chen C.Y."/>
            <person name="Tzean S.S."/>
            <person name="Ota Y."/>
            <person name="Hattori T."/>
            <person name="Sahashi N."/>
            <person name="Liou R.F."/>
            <person name="Kikuchi T."/>
            <person name="Tsai I.J."/>
        </authorList>
    </citation>
    <scope>NUCLEOTIDE SEQUENCE [LARGE SCALE GENOMIC DNA]</scope>
    <source>
        <strain evidence="6 7">FFPRI411160</strain>
    </source>
</reference>
<dbReference type="STRING" id="2282107.A0A286UE16"/>
<dbReference type="InterPro" id="IPR001232">
    <property type="entry name" value="SKP1-like"/>
</dbReference>